<protein>
    <submittedName>
        <fullName evidence="1">IFI44L protein</fullName>
    </submittedName>
</protein>
<proteinExistence type="predicted"/>
<dbReference type="Proteomes" id="UP000838412">
    <property type="component" value="Chromosome 7"/>
</dbReference>
<dbReference type="CDD" id="cd00882">
    <property type="entry name" value="Ras_like_GTPase"/>
    <property type="match status" value="1"/>
</dbReference>
<gene>
    <name evidence="1" type="primary">IFI44L</name>
    <name evidence="1" type="ORF">BLAG_LOCUS21930</name>
</gene>
<dbReference type="EMBL" id="OV696692">
    <property type="protein sequence ID" value="CAH1269212.1"/>
    <property type="molecule type" value="Genomic_DNA"/>
</dbReference>
<evidence type="ECO:0000313" key="1">
    <source>
        <dbReference type="EMBL" id="CAH1269212.1"/>
    </source>
</evidence>
<dbReference type="OrthoDB" id="25620at2759"/>
<dbReference type="PANTHER" id="PTHR14241:SF32">
    <property type="entry name" value="VWFA DOMAIN-CONTAINING PROTEIN-RELATED"/>
    <property type="match status" value="1"/>
</dbReference>
<name>A0A8K0A880_BRALA</name>
<reference evidence="1" key="1">
    <citation type="submission" date="2022-01" db="EMBL/GenBank/DDBJ databases">
        <authorList>
            <person name="Braso-Vives M."/>
        </authorList>
    </citation>
    <scope>NUCLEOTIDE SEQUENCE</scope>
</reference>
<dbReference type="Gene3D" id="3.40.50.300">
    <property type="entry name" value="P-loop containing nucleotide triphosphate hydrolases"/>
    <property type="match status" value="1"/>
</dbReference>
<dbReference type="AlphaFoldDB" id="A0A8K0A880"/>
<evidence type="ECO:0000313" key="2">
    <source>
        <dbReference type="Proteomes" id="UP000838412"/>
    </source>
</evidence>
<dbReference type="PANTHER" id="PTHR14241">
    <property type="entry name" value="INTERFERON-INDUCED PROTEIN 44"/>
    <property type="match status" value="1"/>
</dbReference>
<keyword evidence="2" id="KW-1185">Reference proteome</keyword>
<accession>A0A8K0A880</accession>
<dbReference type="InterPro" id="IPR027417">
    <property type="entry name" value="P-loop_NTPase"/>
</dbReference>
<organism evidence="1 2">
    <name type="scientific">Branchiostoma lanceolatum</name>
    <name type="common">Common lancelet</name>
    <name type="synonym">Amphioxus lanceolatum</name>
    <dbReference type="NCBI Taxonomy" id="7740"/>
    <lineage>
        <taxon>Eukaryota</taxon>
        <taxon>Metazoa</taxon>
        <taxon>Chordata</taxon>
        <taxon>Cephalochordata</taxon>
        <taxon>Leptocardii</taxon>
        <taxon>Amphioxiformes</taxon>
        <taxon>Branchiostomatidae</taxon>
        <taxon>Branchiostoma</taxon>
    </lineage>
</organism>
<sequence>MADQEKLLPEGKSWRLQNVVWNDEERERRKQLVSGYKPPTNCSVSQLNIQLYGQVGSGKSSFLNTINSVYKGRVSAQAMTGNQSTSLTKKYRPYEVRTQQDGEALCFRLCDTMGLEEANTGLHLDDVSYLLDGNVPDGYQFNADVRITPATPGFKSTTSLKDRTHCVVLVMDAKNISVMPEDTVDKLKAIYRKALDREIPTVILLTKVDKACEPTADDLSLVFRSKFILEKVEEVSGKFGPSETHIFPVQNYSRQSSLDNKIDILALEAMAQILGFADDYLQNNLTKPVL</sequence>
<dbReference type="SUPFAM" id="SSF52540">
    <property type="entry name" value="P-loop containing nucleoside triphosphate hydrolases"/>
    <property type="match status" value="1"/>
</dbReference>